<dbReference type="RefSeq" id="WP_173178252.1">
    <property type="nucleotide sequence ID" value="NZ_AP023189.1"/>
</dbReference>
<dbReference type="GO" id="GO:0008270">
    <property type="term" value="F:zinc ion binding"/>
    <property type="evidence" value="ECO:0007669"/>
    <property type="project" value="UniProtKB-UniRule"/>
</dbReference>
<proteinExistence type="inferred from homology"/>
<comment type="catalytic activity">
    <reaction evidence="7 9">
        <text>N-formyl-L-kynurenine + H2O = L-kynurenine + formate + H(+)</text>
        <dbReference type="Rhea" id="RHEA:13009"/>
        <dbReference type="ChEBI" id="CHEBI:15377"/>
        <dbReference type="ChEBI" id="CHEBI:15378"/>
        <dbReference type="ChEBI" id="CHEBI:15740"/>
        <dbReference type="ChEBI" id="CHEBI:57959"/>
        <dbReference type="ChEBI" id="CHEBI:58629"/>
        <dbReference type="EC" id="3.5.1.9"/>
    </reaction>
</comment>
<comment type="subunit">
    <text evidence="2 9">Homodimer.</text>
</comment>
<feature type="region of interest" description="Disordered" evidence="10">
    <location>
        <begin position="1"/>
        <end position="26"/>
    </location>
</feature>
<evidence type="ECO:0000313" key="11">
    <source>
        <dbReference type="EMBL" id="BCG25550.1"/>
    </source>
</evidence>
<feature type="binding site" evidence="9">
    <location>
        <position position="163"/>
    </location>
    <ligand>
        <name>Zn(2+)</name>
        <dbReference type="ChEBI" id="CHEBI:29105"/>
        <label>2</label>
    </ligand>
</feature>
<dbReference type="Proteomes" id="UP001054892">
    <property type="component" value="Unassembled WGS sequence"/>
</dbReference>
<evidence type="ECO:0000313" key="13">
    <source>
        <dbReference type="Proteomes" id="UP000509383"/>
    </source>
</evidence>
<protein>
    <recommendedName>
        <fullName evidence="9">Kynurenine formamidase</fullName>
        <shortName evidence="9">KFA</shortName>
        <shortName evidence="9">KFase</shortName>
        <ecNumber evidence="9">3.5.1.9</ecNumber>
    </recommendedName>
    <alternativeName>
        <fullName evidence="9">Arylformamidase</fullName>
    </alternativeName>
    <alternativeName>
        <fullName evidence="9">N-formylkynurenine formamidase</fullName>
        <shortName evidence="9">FKF</shortName>
    </alternativeName>
</protein>
<evidence type="ECO:0000256" key="6">
    <source>
        <dbReference type="ARBA" id="ARBA00023079"/>
    </source>
</evidence>
<keyword evidence="5 9" id="KW-0862">Zinc</keyword>
<dbReference type="InterPro" id="IPR037175">
    <property type="entry name" value="KFase_sf"/>
</dbReference>
<dbReference type="GO" id="GO:0004061">
    <property type="term" value="F:arylformamidase activity"/>
    <property type="evidence" value="ECO:0007669"/>
    <property type="project" value="UniProtKB-UniRule"/>
</dbReference>
<evidence type="ECO:0000256" key="5">
    <source>
        <dbReference type="ARBA" id="ARBA00022833"/>
    </source>
</evidence>
<dbReference type="InterPro" id="IPR017484">
    <property type="entry name" value="Kynurenine_formamidase_bac"/>
</dbReference>
<feature type="active site" description="Proton donor/acceptor" evidence="9">
    <location>
        <position position="61"/>
    </location>
</feature>
<dbReference type="AlphaFoldDB" id="A0A6J4E7I0"/>
<dbReference type="EC" id="3.5.1.9" evidence="9"/>
<keyword evidence="14" id="KW-1185">Reference proteome</keyword>
<feature type="binding site" evidence="9">
    <location>
        <position position="57"/>
    </location>
    <ligand>
        <name>Zn(2+)</name>
        <dbReference type="ChEBI" id="CHEBI:29105"/>
        <label>2</label>
    </ligand>
</feature>
<feature type="binding site" evidence="9">
    <location>
        <position position="57"/>
    </location>
    <ligand>
        <name>Zn(2+)</name>
        <dbReference type="ChEBI" id="CHEBI:29105"/>
        <label>1</label>
    </ligand>
</feature>
<comment type="similarity">
    <text evidence="9">Belongs to the Cyclase 1 superfamily. KynB family.</text>
</comment>
<feature type="binding site" evidence="9">
    <location>
        <position position="175"/>
    </location>
    <ligand>
        <name>Zn(2+)</name>
        <dbReference type="ChEBI" id="CHEBI:29105"/>
        <label>1</label>
    </ligand>
</feature>
<evidence type="ECO:0000256" key="9">
    <source>
        <dbReference type="HAMAP-Rule" id="MF_01969"/>
    </source>
</evidence>
<dbReference type="UniPathway" id="UPA00333">
    <property type="reaction ID" value="UER00454"/>
</dbReference>
<feature type="binding site" evidence="9">
    <location>
        <position position="21"/>
    </location>
    <ligand>
        <name>substrate</name>
    </ligand>
</feature>
<keyword evidence="6 9" id="KW-0823">Tryptophan catabolism</keyword>
<dbReference type="InterPro" id="IPR007325">
    <property type="entry name" value="KFase/CYL"/>
</dbReference>
<comment type="cofactor">
    <cofactor evidence="9">
        <name>Zn(2+)</name>
        <dbReference type="ChEBI" id="CHEBI:29105"/>
    </cofactor>
    <text evidence="9">Binds 2 zinc ions per subunit.</text>
</comment>
<evidence type="ECO:0000256" key="7">
    <source>
        <dbReference type="ARBA" id="ARBA00048496"/>
    </source>
</evidence>
<dbReference type="EMBL" id="AP023189">
    <property type="protein sequence ID" value="BCG25550.1"/>
    <property type="molecule type" value="Genomic_DNA"/>
</dbReference>
<dbReference type="GO" id="GO:0019441">
    <property type="term" value="P:L-tryptophan catabolic process to kynurenine"/>
    <property type="evidence" value="ECO:0007669"/>
    <property type="project" value="UniProtKB-UniRule"/>
</dbReference>
<comment type="pathway">
    <text evidence="8 9">Amino-acid degradation; L-tryptophan degradation via kynurenine pathway; L-kynurenine from L-tryptophan: step 2/2.</text>
</comment>
<organism evidence="11 13">
    <name type="scientific">Pseudomonas tohonis</name>
    <dbReference type="NCBI Taxonomy" id="2725477"/>
    <lineage>
        <taxon>Bacteria</taxon>
        <taxon>Pseudomonadati</taxon>
        <taxon>Pseudomonadota</taxon>
        <taxon>Gammaproteobacteria</taxon>
        <taxon>Pseudomonadales</taxon>
        <taxon>Pseudomonadaceae</taxon>
        <taxon>Pseudomonas</taxon>
    </lineage>
</organism>
<dbReference type="Gene3D" id="3.50.30.50">
    <property type="entry name" value="Putative cyclase"/>
    <property type="match status" value="1"/>
</dbReference>
<gene>
    <name evidence="9 11" type="primary">kynB</name>
    <name evidence="11" type="ORF">TUM18999_37410</name>
    <name evidence="12" type="ORF">TUM20286_41950</name>
</gene>
<evidence type="ECO:0000313" key="14">
    <source>
        <dbReference type="Proteomes" id="UP001054892"/>
    </source>
</evidence>
<evidence type="ECO:0000256" key="8">
    <source>
        <dbReference type="ARBA" id="ARBA00060547"/>
    </source>
</evidence>
<dbReference type="KEGG" id="ptw:TUM18999_37410"/>
<evidence type="ECO:0000256" key="2">
    <source>
        <dbReference type="ARBA" id="ARBA00011738"/>
    </source>
</evidence>
<feature type="binding site" evidence="9">
    <location>
        <position position="55"/>
    </location>
    <ligand>
        <name>Zn(2+)</name>
        <dbReference type="ChEBI" id="CHEBI:29105"/>
        <label>1</label>
    </ligand>
</feature>
<dbReference type="PANTHER" id="PTHR31118">
    <property type="entry name" value="CYCLASE-LIKE PROTEIN 2"/>
    <property type="match status" value="1"/>
</dbReference>
<dbReference type="GO" id="GO:0004328">
    <property type="term" value="F:formamidase activity"/>
    <property type="evidence" value="ECO:0007669"/>
    <property type="project" value="InterPro"/>
</dbReference>
<dbReference type="FunFam" id="3.50.30.50:FF:000001">
    <property type="entry name" value="Kynurenine formamidase"/>
    <property type="match status" value="1"/>
</dbReference>
<evidence type="ECO:0000256" key="10">
    <source>
        <dbReference type="SAM" id="MobiDB-lite"/>
    </source>
</evidence>
<feature type="binding site" evidence="9">
    <location>
        <position position="175"/>
    </location>
    <ligand>
        <name>Zn(2+)</name>
        <dbReference type="ChEBI" id="CHEBI:29105"/>
        <label>2</label>
    </ligand>
</feature>
<dbReference type="SUPFAM" id="SSF102198">
    <property type="entry name" value="Putative cyclase"/>
    <property type="match status" value="1"/>
</dbReference>
<dbReference type="Proteomes" id="UP000509383">
    <property type="component" value="Chromosome"/>
</dbReference>
<name>A0A6J4E7I0_9PSED</name>
<evidence type="ECO:0000256" key="1">
    <source>
        <dbReference type="ARBA" id="ARBA00002204"/>
    </source>
</evidence>
<feature type="binding site" evidence="9">
    <location>
        <position position="51"/>
    </location>
    <ligand>
        <name>Zn(2+)</name>
        <dbReference type="ChEBI" id="CHEBI:29105"/>
        <label>1</label>
    </ligand>
</feature>
<dbReference type="Pfam" id="PF04199">
    <property type="entry name" value="Cyclase"/>
    <property type="match status" value="1"/>
</dbReference>
<dbReference type="EMBL" id="BQKM01000011">
    <property type="protein sequence ID" value="GJN54443.1"/>
    <property type="molecule type" value="Genomic_DNA"/>
</dbReference>
<evidence type="ECO:0000313" key="12">
    <source>
        <dbReference type="EMBL" id="GJN54443.1"/>
    </source>
</evidence>
<evidence type="ECO:0000256" key="4">
    <source>
        <dbReference type="ARBA" id="ARBA00022801"/>
    </source>
</evidence>
<keyword evidence="3 9" id="KW-0479">Metal-binding</keyword>
<dbReference type="NCBIfam" id="TIGR03035">
    <property type="entry name" value="trp_arylform"/>
    <property type="match status" value="1"/>
</dbReference>
<sequence length="213" mass="23526">MQDGQSLWDISPPLDASTPTWPGDTPFQEERRWHIDEHCPVNVGRITLSPHTGAHADAPLHYDASGAAIGKVDLAPYLGPCRVIHCLDAGGLVRPAQLEPHLHRLPPRVLIRTWRQAPLDSWPEAFAAIDPLAVELLARHGVRLVGIDTPSLDPQDSKTLEAHQAVRRWRMAILEGLLLDDVDAGDYELIALPLKFTHLDASPVRAVLRRLPA</sequence>
<keyword evidence="4 9" id="KW-0378">Hydrolase</keyword>
<reference evidence="11 13" key="1">
    <citation type="submission" date="2020-05" db="EMBL/GenBank/DDBJ databases">
        <title>Characterization of novel class B3 metallo-beta-lactamase from novel Pseudomonas species.</title>
        <authorList>
            <person name="Yamada K."/>
            <person name="Aoki K."/>
            <person name="Ishii Y."/>
        </authorList>
    </citation>
    <scope>NUCLEOTIDE SEQUENCE [LARGE SCALE GENOMIC DNA]</scope>
    <source>
        <strain evidence="11 13">TUM18999</strain>
        <strain evidence="12 14">TUM20286</strain>
    </source>
</reference>
<accession>A0A6J4E7I0</accession>
<evidence type="ECO:0000256" key="3">
    <source>
        <dbReference type="ARBA" id="ARBA00022723"/>
    </source>
</evidence>
<dbReference type="HAMAP" id="MF_01969">
    <property type="entry name" value="KynB"/>
    <property type="match status" value="1"/>
</dbReference>
<comment type="function">
    <text evidence="1 9">Catalyzes the hydrolysis of N-formyl-L-kynurenine to L-kynurenine, the second step in the kynurenine pathway of tryptophan degradation.</text>
</comment>
<dbReference type="PANTHER" id="PTHR31118:SF32">
    <property type="entry name" value="KYNURENINE FORMAMIDASE"/>
    <property type="match status" value="1"/>
</dbReference>